<dbReference type="Pfam" id="PF13620">
    <property type="entry name" value="CarboxypepD_reg"/>
    <property type="match status" value="1"/>
</dbReference>
<keyword evidence="3" id="KW-1185">Reference proteome</keyword>
<feature type="region of interest" description="Disordered" evidence="1">
    <location>
        <begin position="157"/>
        <end position="180"/>
    </location>
</feature>
<dbReference type="Gene3D" id="2.60.40.1120">
    <property type="entry name" value="Carboxypeptidase-like, regulatory domain"/>
    <property type="match status" value="1"/>
</dbReference>
<dbReference type="SUPFAM" id="SSF49464">
    <property type="entry name" value="Carboxypeptidase regulatory domain-like"/>
    <property type="match status" value="1"/>
</dbReference>
<sequence>VNRGIKGIVRDMDGNPLPNATISVEGIRHDVKTAASGDYWRLLNPGEYKVTAKADNHTPQMRLCMVGYDTGATPCSFTLAKSNWDRIKEIMKLNGNRPIRLVTKSSVVKATASSTTAEPSIIGRVTQANSQKAKQFRRLRLMRLRRLRERRLRGRVTTTPPTTTTTTTTTTTQPPYTESTTSWYDSMDSWTENPFDTFISDSAPTQEYNFEFTID</sequence>
<dbReference type="PANTHER" id="PTHR11532:SF48">
    <property type="entry name" value="ADIPOCYTE ENHANCER-BINDING PROTEIN 1"/>
    <property type="match status" value="1"/>
</dbReference>
<gene>
    <name evidence="2" type="ORF">XENORESO_019918</name>
</gene>
<comment type="caution">
    <text evidence="2">The sequence shown here is derived from an EMBL/GenBank/DDBJ whole genome shotgun (WGS) entry which is preliminary data.</text>
</comment>
<dbReference type="Proteomes" id="UP001444071">
    <property type="component" value="Unassembled WGS sequence"/>
</dbReference>
<accession>A0ABV0WL42</accession>
<evidence type="ECO:0000256" key="1">
    <source>
        <dbReference type="SAM" id="MobiDB-lite"/>
    </source>
</evidence>
<feature type="non-terminal residue" evidence="2">
    <location>
        <position position="1"/>
    </location>
</feature>
<dbReference type="PANTHER" id="PTHR11532">
    <property type="entry name" value="PROTEASE M14 CARBOXYPEPTIDASE"/>
    <property type="match status" value="1"/>
</dbReference>
<dbReference type="InterPro" id="IPR008969">
    <property type="entry name" value="CarboxyPept-like_regulatory"/>
</dbReference>
<proteinExistence type="predicted"/>
<protein>
    <submittedName>
        <fullName evidence="2">Uncharacterized protein</fullName>
    </submittedName>
</protein>
<dbReference type="InterPro" id="IPR050753">
    <property type="entry name" value="Peptidase_M14_domain"/>
</dbReference>
<evidence type="ECO:0000313" key="3">
    <source>
        <dbReference type="Proteomes" id="UP001444071"/>
    </source>
</evidence>
<organism evidence="2 3">
    <name type="scientific">Xenotaenia resolanae</name>
    <dbReference type="NCBI Taxonomy" id="208358"/>
    <lineage>
        <taxon>Eukaryota</taxon>
        <taxon>Metazoa</taxon>
        <taxon>Chordata</taxon>
        <taxon>Craniata</taxon>
        <taxon>Vertebrata</taxon>
        <taxon>Euteleostomi</taxon>
        <taxon>Actinopterygii</taxon>
        <taxon>Neopterygii</taxon>
        <taxon>Teleostei</taxon>
        <taxon>Neoteleostei</taxon>
        <taxon>Acanthomorphata</taxon>
        <taxon>Ovalentaria</taxon>
        <taxon>Atherinomorphae</taxon>
        <taxon>Cyprinodontiformes</taxon>
        <taxon>Goodeidae</taxon>
        <taxon>Xenotaenia</taxon>
    </lineage>
</organism>
<evidence type="ECO:0000313" key="2">
    <source>
        <dbReference type="EMBL" id="MEQ2270332.1"/>
    </source>
</evidence>
<name>A0ABV0WL42_9TELE</name>
<dbReference type="EMBL" id="JAHRIM010057569">
    <property type="protein sequence ID" value="MEQ2270332.1"/>
    <property type="molecule type" value="Genomic_DNA"/>
</dbReference>
<dbReference type="CDD" id="cd11308">
    <property type="entry name" value="Peptidase_M14NE-CP-C_like"/>
    <property type="match status" value="1"/>
</dbReference>
<reference evidence="2 3" key="1">
    <citation type="submission" date="2021-06" db="EMBL/GenBank/DDBJ databases">
        <authorList>
            <person name="Palmer J.M."/>
        </authorList>
    </citation>
    <scope>NUCLEOTIDE SEQUENCE [LARGE SCALE GENOMIC DNA]</scope>
    <source>
        <strain evidence="2 3">XR_2019</strain>
        <tissue evidence="2">Muscle</tissue>
    </source>
</reference>